<keyword evidence="4" id="KW-0472">Membrane</keyword>
<dbReference type="PROSITE" id="PS51007">
    <property type="entry name" value="CYTC"/>
    <property type="match status" value="1"/>
</dbReference>
<comment type="caution">
    <text evidence="6">The sequence shown here is derived from an EMBL/GenBank/DDBJ whole genome shotgun (WGS) entry which is preliminary data.</text>
</comment>
<dbReference type="SUPFAM" id="SSF46626">
    <property type="entry name" value="Cytochrome c"/>
    <property type="match status" value="1"/>
</dbReference>
<keyword evidence="3" id="KW-0408">Iron</keyword>
<keyword evidence="2" id="KW-0479">Metal-binding</keyword>
<dbReference type="InterPro" id="IPR009056">
    <property type="entry name" value="Cyt_c-like_dom"/>
</dbReference>
<evidence type="ECO:0000256" key="2">
    <source>
        <dbReference type="ARBA" id="ARBA00022723"/>
    </source>
</evidence>
<dbReference type="Pfam" id="PF13442">
    <property type="entry name" value="Cytochrome_CBB3"/>
    <property type="match status" value="1"/>
</dbReference>
<keyword evidence="4" id="KW-0812">Transmembrane</keyword>
<dbReference type="GO" id="GO:0009055">
    <property type="term" value="F:electron transfer activity"/>
    <property type="evidence" value="ECO:0007669"/>
    <property type="project" value="InterPro"/>
</dbReference>
<dbReference type="GO" id="GO:0020037">
    <property type="term" value="F:heme binding"/>
    <property type="evidence" value="ECO:0007669"/>
    <property type="project" value="InterPro"/>
</dbReference>
<name>A0A0F9LI54_9ZZZZ</name>
<keyword evidence="4" id="KW-1133">Transmembrane helix</keyword>
<proteinExistence type="predicted"/>
<accession>A0A0F9LI54</accession>
<sequence>MIETITTLTIISLIGYLIYKIVNISREEDREGANLKLVGLVFVLAFIIGFAPVIGYGVFRGWILSSGFKEVNQVTLKPQEVKYPEYRIDTIDTNGVLPDASTRKKARALVNPVRPTADSIREGKDLFYNYCEPCHGETGDGQGIMGSVPMLKRKPVDGDDISLGIYLSNFTGFEPQFDISYVQNGSDGDLYYTITNGGEAIMPSYKDALSVEQRWHLINYIKKELSKI</sequence>
<feature type="domain" description="Cytochrome c" evidence="5">
    <location>
        <begin position="118"/>
        <end position="225"/>
    </location>
</feature>
<keyword evidence="1" id="KW-0349">Heme</keyword>
<dbReference type="Gene3D" id="1.10.760.10">
    <property type="entry name" value="Cytochrome c-like domain"/>
    <property type="match status" value="1"/>
</dbReference>
<dbReference type="InterPro" id="IPR036909">
    <property type="entry name" value="Cyt_c-like_dom_sf"/>
</dbReference>
<feature type="transmembrane region" description="Helical" evidence="4">
    <location>
        <begin position="6"/>
        <end position="25"/>
    </location>
</feature>
<evidence type="ECO:0000256" key="1">
    <source>
        <dbReference type="ARBA" id="ARBA00022617"/>
    </source>
</evidence>
<reference evidence="6" key="1">
    <citation type="journal article" date="2015" name="Nature">
        <title>Complex archaea that bridge the gap between prokaryotes and eukaryotes.</title>
        <authorList>
            <person name="Spang A."/>
            <person name="Saw J.H."/>
            <person name="Jorgensen S.L."/>
            <person name="Zaremba-Niedzwiedzka K."/>
            <person name="Martijn J."/>
            <person name="Lind A.E."/>
            <person name="van Eijk R."/>
            <person name="Schleper C."/>
            <person name="Guy L."/>
            <person name="Ettema T.J."/>
        </authorList>
    </citation>
    <scope>NUCLEOTIDE SEQUENCE</scope>
</reference>
<evidence type="ECO:0000259" key="5">
    <source>
        <dbReference type="PROSITE" id="PS51007"/>
    </source>
</evidence>
<evidence type="ECO:0000256" key="4">
    <source>
        <dbReference type="SAM" id="Phobius"/>
    </source>
</evidence>
<protein>
    <recommendedName>
        <fullName evidence="5">Cytochrome c domain-containing protein</fullName>
    </recommendedName>
</protein>
<gene>
    <name evidence="6" type="ORF">LCGC14_1275370</name>
</gene>
<dbReference type="EMBL" id="LAZR01007198">
    <property type="protein sequence ID" value="KKM86801.1"/>
    <property type="molecule type" value="Genomic_DNA"/>
</dbReference>
<organism evidence="6">
    <name type="scientific">marine sediment metagenome</name>
    <dbReference type="NCBI Taxonomy" id="412755"/>
    <lineage>
        <taxon>unclassified sequences</taxon>
        <taxon>metagenomes</taxon>
        <taxon>ecological metagenomes</taxon>
    </lineage>
</organism>
<evidence type="ECO:0000313" key="6">
    <source>
        <dbReference type="EMBL" id="KKM86801.1"/>
    </source>
</evidence>
<dbReference type="GO" id="GO:0046872">
    <property type="term" value="F:metal ion binding"/>
    <property type="evidence" value="ECO:0007669"/>
    <property type="project" value="UniProtKB-KW"/>
</dbReference>
<dbReference type="AlphaFoldDB" id="A0A0F9LI54"/>
<feature type="transmembrane region" description="Helical" evidence="4">
    <location>
        <begin position="37"/>
        <end position="59"/>
    </location>
</feature>
<evidence type="ECO:0000256" key="3">
    <source>
        <dbReference type="ARBA" id="ARBA00023004"/>
    </source>
</evidence>